<evidence type="ECO:0000313" key="11">
    <source>
        <dbReference type="Proteomes" id="UP000472916"/>
    </source>
</evidence>
<evidence type="ECO:0000256" key="2">
    <source>
        <dbReference type="ARBA" id="ARBA00009399"/>
    </source>
</evidence>
<protein>
    <submittedName>
        <fullName evidence="9">GtrA family protein</fullName>
    </submittedName>
</protein>
<comment type="caution">
    <text evidence="9">The sequence shown here is derived from an EMBL/GenBank/DDBJ whole genome shotgun (WGS) entry which is preliminary data.</text>
</comment>
<evidence type="ECO:0000256" key="5">
    <source>
        <dbReference type="ARBA" id="ARBA00023136"/>
    </source>
</evidence>
<sequence length="145" mass="16542">MNKEKEAIMKDKIKNILDITFWKFVLVGIVNTLVGTAVMFAAYNVLHLSYWISSASNYVVGSIVSYFLNKYFTFQNKEKSWKQLVKFALNITVCYLGAYGLAKPLVSWFLHGQSKSVQDNLSMLVGMGAFVVFNYVGQRVIVFRK</sequence>
<keyword evidence="4 6" id="KW-1133">Transmembrane helix</keyword>
<comment type="subcellular location">
    <subcellularLocation>
        <location evidence="1">Membrane</location>
        <topology evidence="1">Multi-pass membrane protein</topology>
    </subcellularLocation>
</comment>
<keyword evidence="3 6" id="KW-0812">Transmembrane</keyword>
<dbReference type="EMBL" id="WWSC01000008">
    <property type="protein sequence ID" value="MZK41692.1"/>
    <property type="molecule type" value="Genomic_DNA"/>
</dbReference>
<evidence type="ECO:0000256" key="1">
    <source>
        <dbReference type="ARBA" id="ARBA00004141"/>
    </source>
</evidence>
<dbReference type="Proteomes" id="UP000472916">
    <property type="component" value="Unassembled WGS sequence"/>
</dbReference>
<dbReference type="AlphaFoldDB" id="A0A6L8S247"/>
<accession>A0A6L8S247</accession>
<evidence type="ECO:0000259" key="7">
    <source>
        <dbReference type="Pfam" id="PF04138"/>
    </source>
</evidence>
<feature type="transmembrane region" description="Helical" evidence="6">
    <location>
        <begin position="49"/>
        <end position="72"/>
    </location>
</feature>
<evidence type="ECO:0000313" key="8">
    <source>
        <dbReference type="EMBL" id="MZK11015.1"/>
    </source>
</evidence>
<comment type="similarity">
    <text evidence="2">Belongs to the GtrA family.</text>
</comment>
<dbReference type="GO" id="GO:0005886">
    <property type="term" value="C:plasma membrane"/>
    <property type="evidence" value="ECO:0007669"/>
    <property type="project" value="TreeGrafter"/>
</dbReference>
<evidence type="ECO:0000256" key="4">
    <source>
        <dbReference type="ARBA" id="ARBA00022989"/>
    </source>
</evidence>
<dbReference type="InterPro" id="IPR007267">
    <property type="entry name" value="GtrA_DPMS_TM"/>
</dbReference>
<evidence type="ECO:0000313" key="9">
    <source>
        <dbReference type="EMBL" id="MZK41692.1"/>
    </source>
</evidence>
<proteinExistence type="inferred from homology"/>
<evidence type="ECO:0000256" key="3">
    <source>
        <dbReference type="ARBA" id="ARBA00022692"/>
    </source>
</evidence>
<organism evidence="9 11">
    <name type="scientific">Dorea longicatena</name>
    <dbReference type="NCBI Taxonomy" id="88431"/>
    <lineage>
        <taxon>Bacteria</taxon>
        <taxon>Bacillati</taxon>
        <taxon>Bacillota</taxon>
        <taxon>Clostridia</taxon>
        <taxon>Lachnospirales</taxon>
        <taxon>Lachnospiraceae</taxon>
        <taxon>Dorea</taxon>
    </lineage>
</organism>
<dbReference type="GO" id="GO:0000271">
    <property type="term" value="P:polysaccharide biosynthetic process"/>
    <property type="evidence" value="ECO:0007669"/>
    <property type="project" value="InterPro"/>
</dbReference>
<feature type="transmembrane region" description="Helical" evidence="6">
    <location>
        <begin position="21"/>
        <end position="43"/>
    </location>
</feature>
<name>A0A6L8S247_9FIRM</name>
<evidence type="ECO:0000256" key="6">
    <source>
        <dbReference type="SAM" id="Phobius"/>
    </source>
</evidence>
<evidence type="ECO:0000313" key="10">
    <source>
        <dbReference type="Proteomes" id="UP000449249"/>
    </source>
</evidence>
<dbReference type="Proteomes" id="UP000449249">
    <property type="component" value="Unassembled WGS sequence"/>
</dbReference>
<feature type="transmembrane region" description="Helical" evidence="6">
    <location>
        <begin position="122"/>
        <end position="142"/>
    </location>
</feature>
<dbReference type="InterPro" id="IPR051401">
    <property type="entry name" value="GtrA_CellWall_Glycosyl"/>
</dbReference>
<dbReference type="EMBL" id="WWSH01000010">
    <property type="protein sequence ID" value="MZK11015.1"/>
    <property type="molecule type" value="Genomic_DNA"/>
</dbReference>
<dbReference type="Pfam" id="PF04138">
    <property type="entry name" value="GtrA_DPMS_TM"/>
    <property type="match status" value="1"/>
</dbReference>
<feature type="transmembrane region" description="Helical" evidence="6">
    <location>
        <begin position="84"/>
        <end position="102"/>
    </location>
</feature>
<gene>
    <name evidence="9" type="ORF">GT528_08205</name>
    <name evidence="8" type="ORF">GT576_11860</name>
</gene>
<feature type="domain" description="GtrA/DPMS transmembrane" evidence="7">
    <location>
        <begin position="23"/>
        <end position="143"/>
    </location>
</feature>
<dbReference type="PANTHER" id="PTHR38459:SF1">
    <property type="entry name" value="PROPHAGE BACTOPRENOL-LINKED GLUCOSE TRANSLOCASE HOMOLOG"/>
    <property type="match status" value="1"/>
</dbReference>
<dbReference type="PANTHER" id="PTHR38459">
    <property type="entry name" value="PROPHAGE BACTOPRENOL-LINKED GLUCOSE TRANSLOCASE HOMOLOG"/>
    <property type="match status" value="1"/>
</dbReference>
<reference evidence="10 11" key="1">
    <citation type="journal article" date="2019" name="Nat. Med.">
        <title>A library of human gut bacterial isolates paired with longitudinal multiomics data enables mechanistic microbiome research.</title>
        <authorList>
            <person name="Poyet M."/>
            <person name="Groussin M."/>
            <person name="Gibbons S.M."/>
            <person name="Avila-Pacheco J."/>
            <person name="Jiang X."/>
            <person name="Kearney S.M."/>
            <person name="Perrotta A.R."/>
            <person name="Berdy B."/>
            <person name="Zhao S."/>
            <person name="Lieberman T.D."/>
            <person name="Swanson P.K."/>
            <person name="Smith M."/>
            <person name="Roesemann S."/>
            <person name="Alexander J.E."/>
            <person name="Rich S.A."/>
            <person name="Livny J."/>
            <person name="Vlamakis H."/>
            <person name="Clish C."/>
            <person name="Bullock K."/>
            <person name="Deik A."/>
            <person name="Scott J."/>
            <person name="Pierce K.A."/>
            <person name="Xavier R.J."/>
            <person name="Alm E.J."/>
        </authorList>
    </citation>
    <scope>NUCLEOTIDE SEQUENCE [LARGE SCALE GENOMIC DNA]</scope>
    <source>
        <strain evidence="8 10">BIOML-A1</strain>
        <strain evidence="9 11">BIOML-A6</strain>
    </source>
</reference>
<keyword evidence="5 6" id="KW-0472">Membrane</keyword>